<dbReference type="Pfam" id="PF00096">
    <property type="entry name" value="zf-C2H2"/>
    <property type="match status" value="1"/>
</dbReference>
<evidence type="ECO:0000256" key="2">
    <source>
        <dbReference type="PROSITE-ProRule" id="PRU00042"/>
    </source>
</evidence>
<protein>
    <recommendedName>
        <fullName evidence="4">C2H2-type domain-containing protein</fullName>
    </recommendedName>
</protein>
<proteinExistence type="inferred from homology"/>
<dbReference type="OMA" id="ATTHYNH"/>
<name>A0A8T2VBM9_CERRI</name>
<feature type="domain" description="C2H2-type" evidence="4">
    <location>
        <begin position="248"/>
        <end position="277"/>
    </location>
</feature>
<feature type="region of interest" description="Disordered" evidence="3">
    <location>
        <begin position="22"/>
        <end position="47"/>
    </location>
</feature>
<evidence type="ECO:0000313" key="5">
    <source>
        <dbReference type="EMBL" id="KAH7444498.1"/>
    </source>
</evidence>
<dbReference type="InterPro" id="IPR036236">
    <property type="entry name" value="Znf_C2H2_sf"/>
</dbReference>
<sequence>MSSPLLTRSSSDSCSFLLSSFSASESSPADRLANLPPPSAPSDELDPSAVSLFEQDPVIPDLAPPPFLTLQANTSLDILPLDIVTTVAAPSEQVIGPGIALGSSGVPALGISSASDVISSHCDGSMTFGSLGASLEIPILQESQISTPTMHPNLVSTLKSIICPLTSSEQDLNLPPQESVFDMAARAPPCSSSSPNSGFPQIQTLYASAATSALGIVEKTEVQSELDQKEHQHAAIVPIYLIQNRRPYRCNYGGCNKTFKNPQTLKMHHKTHCSSSSSPSDGTCSRAKALHPLATTPQSCKAGQNKKIPSRCPICKRAFVGLYELRRHFGRKHSEGEKAHACVKCGKRFYIEVDLRDHQKLCGEPLLCKCGMKFAFKCNLVAHKKTHPMCQDEHEQQKYQQIHGTRNKAANSKARIENSKEQGHNKSCFTADPAESRRDVPRRTNIRADAPHFYASQPHYSSARSQMFQPTVKSEHVACSPWLTPPILGVSQAM</sequence>
<dbReference type="EMBL" id="CM035407">
    <property type="protein sequence ID" value="KAH7444498.1"/>
    <property type="molecule type" value="Genomic_DNA"/>
</dbReference>
<dbReference type="Gene3D" id="3.30.160.60">
    <property type="entry name" value="Classic Zinc Finger"/>
    <property type="match status" value="2"/>
</dbReference>
<feature type="domain" description="C2H2-type" evidence="4">
    <location>
        <begin position="340"/>
        <end position="361"/>
    </location>
</feature>
<evidence type="ECO:0000313" key="6">
    <source>
        <dbReference type="Proteomes" id="UP000825935"/>
    </source>
</evidence>
<dbReference type="AlphaFoldDB" id="A0A8T2VBM9"/>
<keyword evidence="6" id="KW-1185">Reference proteome</keyword>
<dbReference type="Proteomes" id="UP000825935">
    <property type="component" value="Chromosome 2"/>
</dbReference>
<dbReference type="InterPro" id="IPR043584">
    <property type="entry name" value="WIP1/2/3/4/5/6"/>
</dbReference>
<dbReference type="GO" id="GO:0003700">
    <property type="term" value="F:DNA-binding transcription factor activity"/>
    <property type="evidence" value="ECO:0007669"/>
    <property type="project" value="InterPro"/>
</dbReference>
<comment type="caution">
    <text evidence="5">The sequence shown here is derived from an EMBL/GenBank/DDBJ whole genome shotgun (WGS) entry which is preliminary data.</text>
</comment>
<keyword evidence="2" id="KW-0479">Metal-binding</keyword>
<dbReference type="OrthoDB" id="9406869at2759"/>
<keyword evidence="2" id="KW-0863">Zinc-finger</keyword>
<feature type="region of interest" description="Disordered" evidence="3">
    <location>
        <begin position="416"/>
        <end position="439"/>
    </location>
</feature>
<organism evidence="5 6">
    <name type="scientific">Ceratopteris richardii</name>
    <name type="common">Triangle waterfern</name>
    <dbReference type="NCBI Taxonomy" id="49495"/>
    <lineage>
        <taxon>Eukaryota</taxon>
        <taxon>Viridiplantae</taxon>
        <taxon>Streptophyta</taxon>
        <taxon>Embryophyta</taxon>
        <taxon>Tracheophyta</taxon>
        <taxon>Polypodiopsida</taxon>
        <taxon>Polypodiidae</taxon>
        <taxon>Polypodiales</taxon>
        <taxon>Pteridineae</taxon>
        <taxon>Pteridaceae</taxon>
        <taxon>Parkerioideae</taxon>
        <taxon>Ceratopteris</taxon>
    </lineage>
</organism>
<reference evidence="5" key="1">
    <citation type="submission" date="2021-08" db="EMBL/GenBank/DDBJ databases">
        <title>WGS assembly of Ceratopteris richardii.</title>
        <authorList>
            <person name="Marchant D.B."/>
            <person name="Chen G."/>
            <person name="Jenkins J."/>
            <person name="Shu S."/>
            <person name="Leebens-Mack J."/>
            <person name="Grimwood J."/>
            <person name="Schmutz J."/>
            <person name="Soltis P."/>
            <person name="Soltis D."/>
            <person name="Chen Z.-H."/>
        </authorList>
    </citation>
    <scope>NUCLEOTIDE SEQUENCE</scope>
    <source>
        <strain evidence="5">Whitten #5841</strain>
        <tissue evidence="5">Leaf</tissue>
    </source>
</reference>
<dbReference type="InterPro" id="IPR013087">
    <property type="entry name" value="Znf_C2H2_type"/>
</dbReference>
<dbReference type="SMART" id="SM00355">
    <property type="entry name" value="ZnF_C2H2"/>
    <property type="match status" value="4"/>
</dbReference>
<evidence type="ECO:0000256" key="3">
    <source>
        <dbReference type="SAM" id="MobiDB-lite"/>
    </source>
</evidence>
<dbReference type="PROSITE" id="PS00028">
    <property type="entry name" value="ZINC_FINGER_C2H2_1"/>
    <property type="match status" value="1"/>
</dbReference>
<dbReference type="SUPFAM" id="SSF57667">
    <property type="entry name" value="beta-beta-alpha zinc fingers"/>
    <property type="match status" value="2"/>
</dbReference>
<dbReference type="PANTHER" id="PTHR45878:SF44">
    <property type="entry name" value="C2H2-TYPE DOMAIN-CONTAINING PROTEIN"/>
    <property type="match status" value="1"/>
</dbReference>
<gene>
    <name evidence="5" type="ORF">KP509_02G080000</name>
</gene>
<evidence type="ECO:0000256" key="1">
    <source>
        <dbReference type="ARBA" id="ARBA00023452"/>
    </source>
</evidence>
<accession>A0A8T2VBM9</accession>
<evidence type="ECO:0000259" key="4">
    <source>
        <dbReference type="PROSITE" id="PS50157"/>
    </source>
</evidence>
<dbReference type="GO" id="GO:0008270">
    <property type="term" value="F:zinc ion binding"/>
    <property type="evidence" value="ECO:0007669"/>
    <property type="project" value="UniProtKB-KW"/>
</dbReference>
<dbReference type="PANTHER" id="PTHR45878">
    <property type="entry name" value="ZINC FINGER PROTEIN WIP2"/>
    <property type="match status" value="1"/>
</dbReference>
<dbReference type="PROSITE" id="PS50157">
    <property type="entry name" value="ZINC_FINGER_C2H2_2"/>
    <property type="match status" value="2"/>
</dbReference>
<comment type="similarity">
    <text evidence="1">Belongs to the WIP C2H2-type zinc-finger protein family.</text>
</comment>
<keyword evidence="2" id="KW-0862">Zinc</keyword>